<evidence type="ECO:0000313" key="8">
    <source>
        <dbReference type="Proteomes" id="UP000806542"/>
    </source>
</evidence>
<evidence type="ECO:0000313" key="7">
    <source>
        <dbReference type="EMBL" id="MBE5039404.1"/>
    </source>
</evidence>
<dbReference type="GO" id="GO:0033013">
    <property type="term" value="P:tetrapyrrole metabolic process"/>
    <property type="evidence" value="ECO:0007669"/>
    <property type="project" value="UniProtKB-ARBA"/>
</dbReference>
<dbReference type="InterPro" id="IPR038330">
    <property type="entry name" value="TspO/MBR-related_sf"/>
</dbReference>
<evidence type="ECO:0000256" key="4">
    <source>
        <dbReference type="ARBA" id="ARBA00022989"/>
    </source>
</evidence>
<keyword evidence="5 6" id="KW-0472">Membrane</keyword>
<dbReference type="InterPro" id="IPR004307">
    <property type="entry name" value="TspO_MBR"/>
</dbReference>
<keyword evidence="8" id="KW-1185">Reference proteome</keyword>
<protein>
    <submittedName>
        <fullName evidence="7">Tryptophan-rich sensory protein</fullName>
    </submittedName>
</protein>
<comment type="subcellular location">
    <subcellularLocation>
        <location evidence="1">Membrane</location>
        <topology evidence="1">Multi-pass membrane protein</topology>
    </subcellularLocation>
</comment>
<evidence type="ECO:0000256" key="1">
    <source>
        <dbReference type="ARBA" id="ARBA00004141"/>
    </source>
</evidence>
<name>A0A9D5M2C1_9FIRM</name>
<reference evidence="7" key="1">
    <citation type="submission" date="2020-10" db="EMBL/GenBank/DDBJ databases">
        <title>ChiBAC.</title>
        <authorList>
            <person name="Zenner C."/>
            <person name="Hitch T.C.A."/>
            <person name="Clavel T."/>
        </authorList>
    </citation>
    <scope>NUCLEOTIDE SEQUENCE</scope>
    <source>
        <strain evidence="7">DSM 107454</strain>
    </source>
</reference>
<dbReference type="PIRSF" id="PIRSF005859">
    <property type="entry name" value="PBR"/>
    <property type="match status" value="1"/>
</dbReference>
<gene>
    <name evidence="7" type="ORF">INF28_02860</name>
</gene>
<dbReference type="EMBL" id="JADCKB010000004">
    <property type="protein sequence ID" value="MBE5039404.1"/>
    <property type="molecule type" value="Genomic_DNA"/>
</dbReference>
<comment type="caution">
    <text evidence="7">The sequence shown here is derived from an EMBL/GenBank/DDBJ whole genome shotgun (WGS) entry which is preliminary data.</text>
</comment>
<dbReference type="PANTHER" id="PTHR10057">
    <property type="entry name" value="PERIPHERAL-TYPE BENZODIAZEPINE RECEPTOR"/>
    <property type="match status" value="1"/>
</dbReference>
<dbReference type="Pfam" id="PF03073">
    <property type="entry name" value="TspO_MBR"/>
    <property type="match status" value="1"/>
</dbReference>
<dbReference type="PANTHER" id="PTHR10057:SF0">
    <property type="entry name" value="TRANSLOCATOR PROTEIN"/>
    <property type="match status" value="1"/>
</dbReference>
<evidence type="ECO:0000256" key="5">
    <source>
        <dbReference type="ARBA" id="ARBA00023136"/>
    </source>
</evidence>
<keyword evidence="4 6" id="KW-1133">Transmembrane helix</keyword>
<feature type="transmembrane region" description="Helical" evidence="6">
    <location>
        <begin position="81"/>
        <end position="101"/>
    </location>
</feature>
<proteinExistence type="inferred from homology"/>
<comment type="similarity">
    <text evidence="2">Belongs to the TspO/BZRP family.</text>
</comment>
<sequence length="157" mass="17566">MFRTINLKKLLLSLGLAIGGGFLAGAIAGTGTETYSQLVKPPLSPPGVVFGIVWTILYFCMGLAAYLIWDGPESPERRRGLMLYVIGLLVNFCWPLFFFRMHLYCFSAVWLGILIILVALCTLIFYRQNTTAGKLMLPYLLWCLFALYLNIGVCVLN</sequence>
<dbReference type="GO" id="GO:0016020">
    <property type="term" value="C:membrane"/>
    <property type="evidence" value="ECO:0007669"/>
    <property type="project" value="UniProtKB-SubCell"/>
</dbReference>
<dbReference type="AlphaFoldDB" id="A0A9D5M2C1"/>
<accession>A0A9D5M2C1</accession>
<organism evidence="7 8">
    <name type="scientific">Ructibacterium gallinarum</name>
    <dbReference type="NCBI Taxonomy" id="2779355"/>
    <lineage>
        <taxon>Bacteria</taxon>
        <taxon>Bacillati</taxon>
        <taxon>Bacillota</taxon>
        <taxon>Clostridia</taxon>
        <taxon>Eubacteriales</taxon>
        <taxon>Oscillospiraceae</taxon>
        <taxon>Ructibacterium</taxon>
    </lineage>
</organism>
<dbReference type="CDD" id="cd15904">
    <property type="entry name" value="TSPO_MBR"/>
    <property type="match status" value="1"/>
</dbReference>
<feature type="transmembrane region" description="Helical" evidence="6">
    <location>
        <begin position="47"/>
        <end position="69"/>
    </location>
</feature>
<dbReference type="Proteomes" id="UP000806542">
    <property type="component" value="Unassembled WGS sequence"/>
</dbReference>
<dbReference type="FunFam" id="1.20.1260.100:FF:000001">
    <property type="entry name" value="translocator protein 2"/>
    <property type="match status" value="1"/>
</dbReference>
<feature type="transmembrane region" description="Helical" evidence="6">
    <location>
        <begin position="107"/>
        <end position="126"/>
    </location>
</feature>
<dbReference type="RefSeq" id="WP_226391967.1">
    <property type="nucleotide sequence ID" value="NZ_JADCKB010000004.1"/>
</dbReference>
<evidence type="ECO:0000256" key="6">
    <source>
        <dbReference type="SAM" id="Phobius"/>
    </source>
</evidence>
<dbReference type="Gene3D" id="1.20.1260.100">
    <property type="entry name" value="TspO/MBR protein"/>
    <property type="match status" value="1"/>
</dbReference>
<evidence type="ECO:0000256" key="2">
    <source>
        <dbReference type="ARBA" id="ARBA00007524"/>
    </source>
</evidence>
<feature type="transmembrane region" description="Helical" evidence="6">
    <location>
        <begin position="138"/>
        <end position="156"/>
    </location>
</feature>
<keyword evidence="3 6" id="KW-0812">Transmembrane</keyword>
<evidence type="ECO:0000256" key="3">
    <source>
        <dbReference type="ARBA" id="ARBA00022692"/>
    </source>
</evidence>